<evidence type="ECO:0000313" key="1">
    <source>
        <dbReference type="EMBL" id="KAI9463082.1"/>
    </source>
</evidence>
<dbReference type="EMBL" id="JAGFNK010000160">
    <property type="protein sequence ID" value="KAI9463082.1"/>
    <property type="molecule type" value="Genomic_DNA"/>
</dbReference>
<organism evidence="1 2">
    <name type="scientific">Russula earlei</name>
    <dbReference type="NCBI Taxonomy" id="71964"/>
    <lineage>
        <taxon>Eukaryota</taxon>
        <taxon>Fungi</taxon>
        <taxon>Dikarya</taxon>
        <taxon>Basidiomycota</taxon>
        <taxon>Agaricomycotina</taxon>
        <taxon>Agaricomycetes</taxon>
        <taxon>Russulales</taxon>
        <taxon>Russulaceae</taxon>
        <taxon>Russula</taxon>
    </lineage>
</organism>
<accession>A0ACC0U5J5</accession>
<proteinExistence type="predicted"/>
<reference evidence="1" key="1">
    <citation type="submission" date="2021-03" db="EMBL/GenBank/DDBJ databases">
        <title>Evolutionary priming and transition to the ectomycorrhizal habit in an iconic lineage of mushroom-forming fungi: is preadaptation a requirement?</title>
        <authorList>
            <consortium name="DOE Joint Genome Institute"/>
            <person name="Looney B.P."/>
            <person name="Miyauchi S."/>
            <person name="Morin E."/>
            <person name="Drula E."/>
            <person name="Courty P.E."/>
            <person name="Chicoki N."/>
            <person name="Fauchery L."/>
            <person name="Kohler A."/>
            <person name="Kuo A."/>
            <person name="LaButti K."/>
            <person name="Pangilinan J."/>
            <person name="Lipzen A."/>
            <person name="Riley R."/>
            <person name="Andreopoulos W."/>
            <person name="He G."/>
            <person name="Johnson J."/>
            <person name="Barry K.W."/>
            <person name="Grigoriev I.V."/>
            <person name="Nagy L."/>
            <person name="Hibbett D."/>
            <person name="Henrissat B."/>
            <person name="Matheny P.B."/>
            <person name="Labbe J."/>
            <person name="Martin A.F."/>
        </authorList>
    </citation>
    <scope>NUCLEOTIDE SEQUENCE</scope>
    <source>
        <strain evidence="1">BPL698</strain>
    </source>
</reference>
<dbReference type="Proteomes" id="UP001207468">
    <property type="component" value="Unassembled WGS sequence"/>
</dbReference>
<gene>
    <name evidence="1" type="ORF">F5148DRAFT_1150332</name>
</gene>
<comment type="caution">
    <text evidence="1">The sequence shown here is derived from an EMBL/GenBank/DDBJ whole genome shotgun (WGS) entry which is preliminary data.</text>
</comment>
<sequence length="207" mass="23881">MEQSTASAQPVAWDNPLYLLQQFQQGNNRAFYLLFKAHYTSLGHFATYLINNQEDAEDIVSQAFLKLWQQCRTFTSIDSIKPFLIVVVRNACFDYLKHHKVKEKAQRELIFTATHTEEDIQARLMKAEVLQRAVREIDRLPVRMRQVFKMAYGKDGLDNATIAAKLKISESTVRVQKAKALHLIKQALQRSEFLVLLSVLVTGSYFN</sequence>
<keyword evidence="2" id="KW-1185">Reference proteome</keyword>
<protein>
    <submittedName>
        <fullName evidence="1">Uncharacterized protein</fullName>
    </submittedName>
</protein>
<name>A0ACC0U5J5_9AGAM</name>
<evidence type="ECO:0000313" key="2">
    <source>
        <dbReference type="Proteomes" id="UP001207468"/>
    </source>
</evidence>